<dbReference type="Proteomes" id="UP001148662">
    <property type="component" value="Unassembled WGS sequence"/>
</dbReference>
<reference evidence="1" key="1">
    <citation type="submission" date="2022-07" db="EMBL/GenBank/DDBJ databases">
        <title>Genome Sequence of Phlebia brevispora.</title>
        <authorList>
            <person name="Buettner E."/>
        </authorList>
    </citation>
    <scope>NUCLEOTIDE SEQUENCE</scope>
    <source>
        <strain evidence="1">MPL23</strain>
    </source>
</reference>
<protein>
    <submittedName>
        <fullName evidence="1">Uncharacterized protein</fullName>
    </submittedName>
</protein>
<name>A0ACC1T7S5_9APHY</name>
<evidence type="ECO:0000313" key="2">
    <source>
        <dbReference type="Proteomes" id="UP001148662"/>
    </source>
</evidence>
<accession>A0ACC1T7S5</accession>
<keyword evidence="2" id="KW-1185">Reference proteome</keyword>
<comment type="caution">
    <text evidence="1">The sequence shown here is derived from an EMBL/GenBank/DDBJ whole genome shotgun (WGS) entry which is preliminary data.</text>
</comment>
<evidence type="ECO:0000313" key="1">
    <source>
        <dbReference type="EMBL" id="KAJ3555224.1"/>
    </source>
</evidence>
<organism evidence="1 2">
    <name type="scientific">Phlebia brevispora</name>
    <dbReference type="NCBI Taxonomy" id="194682"/>
    <lineage>
        <taxon>Eukaryota</taxon>
        <taxon>Fungi</taxon>
        <taxon>Dikarya</taxon>
        <taxon>Basidiomycota</taxon>
        <taxon>Agaricomycotina</taxon>
        <taxon>Agaricomycetes</taxon>
        <taxon>Polyporales</taxon>
        <taxon>Meruliaceae</taxon>
        <taxon>Phlebia</taxon>
    </lineage>
</organism>
<gene>
    <name evidence="1" type="ORF">NM688_g2695</name>
</gene>
<sequence>MGSRSNRPRSDSVSSSHNASPSASPSALTPPGLATTASTSRPLSSSPTPTPAIPPSSVIPPSHPAPSSSADFHSPPSQRKLNGLLASKRTSAADSVADPLLQIRQQLVSDPRAIYLGNEIAITTLVGWVRDGRTDLCVRADDLVSYSEARDAYRKQPDDHLPPVLPESALFSVIAQISNDKFFMQADANYTGGGRFSTHFADTKLTALVEPAESPALTEDFKMVMSNLDTLVKSKRTRSFQTIKGIFDTVHGQRKFRIKHTLFTPRSEVDEDTESLRPAQYTIARWPINPRHPLAVEEHQELIHTHIVNFLPAFDHNGVLIEPTQYERQLSGAIVSLHFTISHWTIAGKSGSDASDTFVLDVEDISVIEPPAATSTGGKKRARQFVENDPFTLHKKRRVDENRNE</sequence>
<dbReference type="EMBL" id="JANHOG010000352">
    <property type="protein sequence ID" value="KAJ3555224.1"/>
    <property type="molecule type" value="Genomic_DNA"/>
</dbReference>
<proteinExistence type="predicted"/>